<dbReference type="FunFam" id="3.30.70.1230:FF:000017">
    <property type="entry name" value="Adenylate cyclase type 10"/>
    <property type="match status" value="1"/>
</dbReference>
<keyword evidence="3" id="KW-0175">Coiled coil</keyword>
<name>A0A8S3WL70_PARAO</name>
<evidence type="ECO:0000256" key="3">
    <source>
        <dbReference type="SAM" id="Coils"/>
    </source>
</evidence>
<feature type="domain" description="Guanylate cyclase" evidence="4">
    <location>
        <begin position="114"/>
        <end position="250"/>
    </location>
</feature>
<dbReference type="GO" id="GO:0004016">
    <property type="term" value="F:adenylate cyclase activity"/>
    <property type="evidence" value="ECO:0007669"/>
    <property type="project" value="TreeGrafter"/>
</dbReference>
<dbReference type="PROSITE" id="PS50125">
    <property type="entry name" value="GUANYLATE_CYCLASE_2"/>
    <property type="match status" value="2"/>
</dbReference>
<dbReference type="PANTHER" id="PTHR16305">
    <property type="entry name" value="TESTICULAR SOLUBLE ADENYLYL CYCLASE"/>
    <property type="match status" value="1"/>
</dbReference>
<sequence>MYLRRQRIQSRKTSLNAIINSEKWRVYSKRSTHIDSDLPEDSTTDEDEPRNNNLKSLTEEIFGRKSISADQIDQDIEVHLSRKQTLILATMVPDEILLLEKFDEKAEPKRFVGVLLMADVSGYTALSERYSNTGRGGTYRLTVTLNTYLGSLIEVIYTHGGDVIKFAGDAFLALWKTDNRTYLNHTIHTAITCALIIQHSFGAYETDVKVNLKVKLAISAGNLMFVPIGKGIDMNYIIFGLPVLEAKTAESLCVSGEVKLTPTAWGHCYSRNYDHVVHDDGHVTIKSILYDPREKDVTKPFLGFGNMIRQIKKPFIGIENLPEEILQTTKTKNYMETLKTNDALNLRKTILIAEERNIGSELRKFMIRPVLTQIDAHQPLEYLTEMRQVSVLFITMKPRKCPFPRLLTIVNNSYQITCEIVYKSMGCVNKIILFDKDIMILVIFGLRGFKHESEAQAALKCAYGIKKSLSALDGVLEVSIGVTTGQVYCGVIGHPLRREFTVIGAVVNKAARFMCYFRNKITCDEATFIKSKMSNNGFTLQPNVKLKGIIHPGKIYEYTEEIRVKELYNIPVIPPLLDRIDEIEYFKNWIDECHLPFRNFDALLLIGEFRAGKSRILEWLIRYVKNKGLRTCYLSLSSIHSATPYLALGQIIDQMLGLKEPITGFSKEEKIVELLNSHSTDLCYLNNTIKVRFAYQEGIYAQDENIRNQKTKTIFKKLIMAFPEPQVIFLDDLQNLDIPSWEFLSIMLNAPKIYTVFTITRGKINSVHSWLYSVFINNGIRKIVLGALPSKWIPPLACQILDVEAVPYDLCETLKTKCKGLPGVVESFIVHLFSNGALEIKKIPRFELINFKNEDLQFPDPCLLRPQAVNLEDQQNLDQLINESLTDEIAICIVTKKEELNTDINVQNLDAIIMIQIDSLTPYQQLLLKIASVIGDILSRNLLENIMYENNPLTTAKAIKRLFAMRILICANVRNRFSQRTAANVASSTSFSTVANLTCECSFDYDPEENENLPKYAFLNYLEQTKQKCPSCGGTIMIVQSITNIPVRSYEIQRFTDKNQNAKDDDRNLSELEEELEVASIDIIQNSSAIKNDAFINVRRAKSVSLNKEKFELKTTISEINTSLKHHEKNNSQLSTSMKPKNTDKFIRDSKSTKRVTLLSFCEETNKLSDDKKLNFFDMLRSVTEANTMNDWHRLGVIDSIDNIDENSKRFFNLKIEKGVSKTNFEKCSCMELNITINEQLISHAREADLKVKVVEFLLKYSYINLLANNFDCVFSKLEEAEEICSEKQVLCLSNFEKRRFLGRIYSLRAAALLMSGKLSAAKIHIERAIKVYGFSLDKVSEFFDMRNFTLKRGKYFKHYIIMKSDSIFCLNITTLLFSALGDEKVSRISALRALNLTQKVECNVVDLCNAFSNAIQVELVRGNAEITDEIEQMAVLKFRKLLRPIQAEEMFAIGKFFMSSFRARIARGKLAASIRSGFRALVISRFLNAYDISIDIIPDLFYILLSRRRIMEAINVLKLSLQLSYKQSATEGETWYYALCMDLILDAGFQLESPSEISQFAELALRKGVTAGPSRRRLIIGLWTYWQRADVDRQAKLFESEALSWTAYEEDDGSLTNILSALRLAEGMLESLARKMDDLRKVVDLMELRSIADRELNRLEKDARLLRIIYPRWMLLKANCLLLSGRQNPAINLSNHATEEARRIHSHLEESLVRASLSNSRFWIQSARAGNFMKWQDGCEHAQVAWYQIMYKITTKR</sequence>
<keyword evidence="1" id="KW-0547">Nucleotide-binding</keyword>
<feature type="coiled-coil region" evidence="3">
    <location>
        <begin position="1623"/>
        <end position="1663"/>
    </location>
</feature>
<evidence type="ECO:0000313" key="6">
    <source>
        <dbReference type="Proteomes" id="UP000691718"/>
    </source>
</evidence>
<protein>
    <submittedName>
        <fullName evidence="5">(apollo) hypothetical protein</fullName>
    </submittedName>
</protein>
<dbReference type="InterPro" id="IPR001054">
    <property type="entry name" value="A/G_cyclase"/>
</dbReference>
<evidence type="ECO:0000313" key="5">
    <source>
        <dbReference type="EMBL" id="CAG4966384.1"/>
    </source>
</evidence>
<dbReference type="EMBL" id="CAJQZP010000527">
    <property type="protein sequence ID" value="CAG4966384.1"/>
    <property type="molecule type" value="Genomic_DNA"/>
</dbReference>
<evidence type="ECO:0000256" key="1">
    <source>
        <dbReference type="ARBA" id="ARBA00022741"/>
    </source>
</evidence>
<accession>A0A8S3WL70</accession>
<dbReference type="GO" id="GO:0009190">
    <property type="term" value="P:cyclic nucleotide biosynthetic process"/>
    <property type="evidence" value="ECO:0007669"/>
    <property type="project" value="InterPro"/>
</dbReference>
<evidence type="ECO:0000256" key="2">
    <source>
        <dbReference type="ARBA" id="ARBA00022840"/>
    </source>
</evidence>
<dbReference type="OrthoDB" id="194468at2759"/>
<proteinExistence type="predicted"/>
<dbReference type="GO" id="GO:0005737">
    <property type="term" value="C:cytoplasm"/>
    <property type="evidence" value="ECO:0007669"/>
    <property type="project" value="TreeGrafter"/>
</dbReference>
<dbReference type="Pfam" id="PF00211">
    <property type="entry name" value="Guanylate_cyc"/>
    <property type="match status" value="1"/>
</dbReference>
<dbReference type="GO" id="GO:0035556">
    <property type="term" value="P:intracellular signal transduction"/>
    <property type="evidence" value="ECO:0007669"/>
    <property type="project" value="InterPro"/>
</dbReference>
<dbReference type="PANTHER" id="PTHR16305:SF28">
    <property type="entry name" value="GUANYLATE CYCLASE DOMAIN-CONTAINING PROTEIN"/>
    <property type="match status" value="1"/>
</dbReference>
<gene>
    <name evidence="5" type="ORF">PAPOLLO_LOCUS7606</name>
</gene>
<comment type="caution">
    <text evidence="5">The sequence shown here is derived from an EMBL/GenBank/DDBJ whole genome shotgun (WGS) entry which is preliminary data.</text>
</comment>
<keyword evidence="6" id="KW-1185">Reference proteome</keyword>
<keyword evidence="2" id="KW-0067">ATP-binding</keyword>
<dbReference type="Proteomes" id="UP000691718">
    <property type="component" value="Unassembled WGS sequence"/>
</dbReference>
<feature type="domain" description="Guanylate cyclase" evidence="4">
    <location>
        <begin position="476"/>
        <end position="514"/>
    </location>
</feature>
<evidence type="ECO:0000259" key="4">
    <source>
        <dbReference type="PROSITE" id="PS50125"/>
    </source>
</evidence>
<feature type="coiled-coil region" evidence="3">
    <location>
        <begin position="1055"/>
        <end position="1082"/>
    </location>
</feature>
<organism evidence="5 6">
    <name type="scientific">Parnassius apollo</name>
    <name type="common">Apollo butterfly</name>
    <name type="synonym">Papilio apollo</name>
    <dbReference type="NCBI Taxonomy" id="110799"/>
    <lineage>
        <taxon>Eukaryota</taxon>
        <taxon>Metazoa</taxon>
        <taxon>Ecdysozoa</taxon>
        <taxon>Arthropoda</taxon>
        <taxon>Hexapoda</taxon>
        <taxon>Insecta</taxon>
        <taxon>Pterygota</taxon>
        <taxon>Neoptera</taxon>
        <taxon>Endopterygota</taxon>
        <taxon>Lepidoptera</taxon>
        <taxon>Glossata</taxon>
        <taxon>Ditrysia</taxon>
        <taxon>Papilionoidea</taxon>
        <taxon>Papilionidae</taxon>
        <taxon>Parnassiinae</taxon>
        <taxon>Parnassini</taxon>
        <taxon>Parnassius</taxon>
        <taxon>Parnassius</taxon>
    </lineage>
</organism>
<reference evidence="5" key="1">
    <citation type="submission" date="2021-04" db="EMBL/GenBank/DDBJ databases">
        <authorList>
            <person name="Tunstrom K."/>
        </authorList>
    </citation>
    <scope>NUCLEOTIDE SEQUENCE</scope>
</reference>
<dbReference type="GO" id="GO:0005524">
    <property type="term" value="F:ATP binding"/>
    <property type="evidence" value="ECO:0007669"/>
    <property type="project" value="UniProtKB-KW"/>
</dbReference>
<dbReference type="CDD" id="cd07302">
    <property type="entry name" value="CHD"/>
    <property type="match status" value="2"/>
</dbReference>